<proteinExistence type="predicted"/>
<keyword evidence="4" id="KW-1185">Reference proteome</keyword>
<gene>
    <name evidence="3" type="ORF">FVF75_08605</name>
</gene>
<dbReference type="EMBL" id="VSIY01000005">
    <property type="protein sequence ID" value="TYB81756.1"/>
    <property type="molecule type" value="Genomic_DNA"/>
</dbReference>
<dbReference type="PANTHER" id="PTHR32309">
    <property type="entry name" value="TYROSINE-PROTEIN KINASE"/>
    <property type="match status" value="1"/>
</dbReference>
<accession>A0A5D0RLC6</accession>
<keyword evidence="2" id="KW-0812">Transmembrane</keyword>
<sequence length="405" mass="45621">MKDTPETTETKAEKPQVVQKVIELPKRPASTKAKPRYWLRASFFLVVLLPIVLSAFYFAFVASDRYAVEIKFAVRSPSGDPSGTDLSGLMGGMSSGGITTVDSYMVTDFLASRDLIDKLEQRIDLRQMFDREGIDFFSRFSRDRPKEEFLKYLEWRINPYFDNSSQIITVEVQAFSPEDAKLLASQVLALSGELINEVSERARLDTVRSAEEEVRRNEMLLRDHRAKMAQFREDGQDVDPTRSVEAQQQLLGRLEGELSEKQTQLATLLEFLNTEAPRVKFLDSEIAALEEQVARQRARLGAGGAPGPGDDGGETLSQRVSNYEGLAVDLEFLQRAYVSSMTSLEAARLEADRQQRYLAAFVLPSLPEKAIYPYRFLNVVLIGVVAFMAWSITVLFGAIIREHLP</sequence>
<evidence type="ECO:0008006" key="5">
    <source>
        <dbReference type="Google" id="ProtNLM"/>
    </source>
</evidence>
<dbReference type="PANTHER" id="PTHR32309:SF13">
    <property type="entry name" value="FERRIC ENTEROBACTIN TRANSPORT PROTEIN FEPE"/>
    <property type="match status" value="1"/>
</dbReference>
<dbReference type="GO" id="GO:0005886">
    <property type="term" value="C:plasma membrane"/>
    <property type="evidence" value="ECO:0007669"/>
    <property type="project" value="TreeGrafter"/>
</dbReference>
<organism evidence="3 4">
    <name type="scientific">Maritimibacter fusiformis</name>
    <dbReference type="NCBI Taxonomy" id="2603819"/>
    <lineage>
        <taxon>Bacteria</taxon>
        <taxon>Pseudomonadati</taxon>
        <taxon>Pseudomonadota</taxon>
        <taxon>Alphaproteobacteria</taxon>
        <taxon>Rhodobacterales</taxon>
        <taxon>Roseobacteraceae</taxon>
        <taxon>Maritimibacter</taxon>
    </lineage>
</organism>
<dbReference type="AlphaFoldDB" id="A0A5D0RLC6"/>
<evidence type="ECO:0000256" key="2">
    <source>
        <dbReference type="SAM" id="Phobius"/>
    </source>
</evidence>
<dbReference type="InterPro" id="IPR050445">
    <property type="entry name" value="Bact_polysacc_biosynth/exp"/>
</dbReference>
<evidence type="ECO:0000256" key="1">
    <source>
        <dbReference type="SAM" id="Coils"/>
    </source>
</evidence>
<reference evidence="3 4" key="1">
    <citation type="submission" date="2019-08" db="EMBL/GenBank/DDBJ databases">
        <title>Identification of a novel species of the genus Boseongicola.</title>
        <authorList>
            <person name="Zhang X.-Q."/>
        </authorList>
    </citation>
    <scope>NUCLEOTIDE SEQUENCE [LARGE SCALE GENOMIC DNA]</scope>
    <source>
        <strain evidence="3 4">HY14</strain>
    </source>
</reference>
<dbReference type="Proteomes" id="UP000322080">
    <property type="component" value="Unassembled WGS sequence"/>
</dbReference>
<dbReference type="RefSeq" id="WP_148377565.1">
    <property type="nucleotide sequence ID" value="NZ_VSIY01000005.1"/>
</dbReference>
<protein>
    <recommendedName>
        <fullName evidence="5">Capsular polysaccharide transport system permease protein</fullName>
    </recommendedName>
</protein>
<dbReference type="GO" id="GO:0004713">
    <property type="term" value="F:protein tyrosine kinase activity"/>
    <property type="evidence" value="ECO:0007669"/>
    <property type="project" value="TreeGrafter"/>
</dbReference>
<keyword evidence="1" id="KW-0175">Coiled coil</keyword>
<keyword evidence="2" id="KW-1133">Transmembrane helix</keyword>
<evidence type="ECO:0000313" key="3">
    <source>
        <dbReference type="EMBL" id="TYB81756.1"/>
    </source>
</evidence>
<name>A0A5D0RLC6_9RHOB</name>
<evidence type="ECO:0000313" key="4">
    <source>
        <dbReference type="Proteomes" id="UP000322080"/>
    </source>
</evidence>
<feature type="coiled-coil region" evidence="1">
    <location>
        <begin position="207"/>
        <end position="299"/>
    </location>
</feature>
<comment type="caution">
    <text evidence="3">The sequence shown here is derived from an EMBL/GenBank/DDBJ whole genome shotgun (WGS) entry which is preliminary data.</text>
</comment>
<keyword evidence="2" id="KW-0472">Membrane</keyword>
<feature type="transmembrane region" description="Helical" evidence="2">
    <location>
        <begin position="37"/>
        <end position="60"/>
    </location>
</feature>
<feature type="transmembrane region" description="Helical" evidence="2">
    <location>
        <begin position="376"/>
        <end position="400"/>
    </location>
</feature>